<evidence type="ECO:0000313" key="1">
    <source>
        <dbReference type="EMBL" id="GAE52048.1"/>
    </source>
</evidence>
<accession>W4S7A8</accession>
<evidence type="ECO:0000313" key="2">
    <source>
        <dbReference type="Proteomes" id="UP000019143"/>
    </source>
</evidence>
<organism evidence="1 2">
    <name type="scientific">Xanthomonas arboricola pv. pruni str. MAFF 311562</name>
    <dbReference type="NCBI Taxonomy" id="1414836"/>
    <lineage>
        <taxon>Bacteria</taxon>
        <taxon>Pseudomonadati</taxon>
        <taxon>Pseudomonadota</taxon>
        <taxon>Gammaproteobacteria</taxon>
        <taxon>Lysobacterales</taxon>
        <taxon>Lysobacteraceae</taxon>
        <taxon>Xanthomonas</taxon>
    </lineage>
</organism>
<dbReference type="EMBL" id="BAVB01000330">
    <property type="protein sequence ID" value="GAE52048.1"/>
    <property type="molecule type" value="Genomic_DNA"/>
</dbReference>
<protein>
    <submittedName>
        <fullName evidence="1">Uncharacterized protein</fullName>
    </submittedName>
</protein>
<reference evidence="1 2" key="1">
    <citation type="submission" date="2014-01" db="EMBL/GenBank/DDBJ databases">
        <title>Genome sequence and analysis of Xanthomonas arboricola pv. pruni.</title>
        <authorList>
            <person name="Fujikawa T."/>
            <person name="Nakazono-Nagaoka E."/>
        </authorList>
    </citation>
    <scope>NUCLEOTIDE SEQUENCE [LARGE SCALE GENOMIC DNA]</scope>
    <source>
        <strain evidence="2">MAFF 311562</strain>
    </source>
</reference>
<comment type="caution">
    <text evidence="1">The sequence shown here is derived from an EMBL/GenBank/DDBJ whole genome shotgun (WGS) entry which is preliminary data.</text>
</comment>
<dbReference type="Proteomes" id="UP000019143">
    <property type="component" value="Unassembled WGS sequence"/>
</dbReference>
<gene>
    <name evidence="1" type="ORF">XPU_3580</name>
</gene>
<dbReference type="AlphaFoldDB" id="W4S7A8"/>
<sequence length="112" mass="12186">MHRAHLGQPTLCGGGRHDLEHVSRQIVGHHLGNQRRQLETHMPGTAAQVEQSPVAMTLQTSAELGELGALRMHVAVQISLRLRPELRSDMLAQRTRIGGGNRAHCSAPNSHG</sequence>
<name>W4S7A8_9XANT</name>
<proteinExistence type="predicted"/>